<accession>A0ABT9DD89</accession>
<dbReference type="InterPro" id="IPR001478">
    <property type="entry name" value="PDZ"/>
</dbReference>
<protein>
    <submittedName>
        <fullName evidence="4">PDZ domain-containing protein</fullName>
    </submittedName>
</protein>
<dbReference type="InterPro" id="IPR027065">
    <property type="entry name" value="Lon_Prtase"/>
</dbReference>
<name>A0ABT9DD89_9CELL</name>
<dbReference type="EMBL" id="JAUQYP010000002">
    <property type="protein sequence ID" value="MDO8108309.1"/>
    <property type="molecule type" value="Genomic_DNA"/>
</dbReference>
<keyword evidence="2" id="KW-0472">Membrane</keyword>
<evidence type="ECO:0000256" key="2">
    <source>
        <dbReference type="SAM" id="Phobius"/>
    </source>
</evidence>
<evidence type="ECO:0000313" key="4">
    <source>
        <dbReference type="EMBL" id="MDO8108309.1"/>
    </source>
</evidence>
<feature type="domain" description="PDZ" evidence="3">
    <location>
        <begin position="159"/>
        <end position="238"/>
    </location>
</feature>
<sequence>MSDDPRTPAPDATPHGEPDVAEGGDPFVPSDDEGQDEPRPATPRSITLSVSVVALALLLAVASALPLPYAVEAPGPTLNTLGAHDGKPLIEIPHAKTYPVTGQLRLVTVSTAGGPGYPVTLGRMLSGWASRQDSVIPVEAIFPPDQTQKQISQAGQQEMISSQEDATVSALEELGYQVPTTLTVGDVMTGSGADGHVRKGDVITAVNGVQVDSFSALSTQMDAVRPGDTVTLTVTRDGSPTQVPVTTTDDGHGRALLGVLIDPSFDFPVDVSIQIENIGGPSAGTMFALGIIDLLTPEDMADGQVIAGTGTMDLTGTVGPIGGIRQKMYGARHDGATWFLAPAQNCAEVVGHVPDGLHVVSVTTLHGARQAVEAIGAGKGDQLPTCS</sequence>
<dbReference type="Gene3D" id="2.30.42.10">
    <property type="match status" value="1"/>
</dbReference>
<keyword evidence="5" id="KW-1185">Reference proteome</keyword>
<organism evidence="4 5">
    <name type="scientific">Actinotalea lenta</name>
    <dbReference type="NCBI Taxonomy" id="3064654"/>
    <lineage>
        <taxon>Bacteria</taxon>
        <taxon>Bacillati</taxon>
        <taxon>Actinomycetota</taxon>
        <taxon>Actinomycetes</taxon>
        <taxon>Micrococcales</taxon>
        <taxon>Cellulomonadaceae</taxon>
        <taxon>Actinotalea</taxon>
    </lineage>
</organism>
<dbReference type="PROSITE" id="PS50106">
    <property type="entry name" value="PDZ"/>
    <property type="match status" value="1"/>
</dbReference>
<dbReference type="SMART" id="SM00228">
    <property type="entry name" value="PDZ"/>
    <property type="match status" value="1"/>
</dbReference>
<dbReference type="SUPFAM" id="SSF54211">
    <property type="entry name" value="Ribosomal protein S5 domain 2-like"/>
    <property type="match status" value="1"/>
</dbReference>
<evidence type="ECO:0000256" key="1">
    <source>
        <dbReference type="SAM" id="MobiDB-lite"/>
    </source>
</evidence>
<dbReference type="SUPFAM" id="SSF50156">
    <property type="entry name" value="PDZ domain-like"/>
    <property type="match status" value="1"/>
</dbReference>
<keyword evidence="2" id="KW-1133">Transmembrane helix</keyword>
<dbReference type="Gene3D" id="3.30.230.10">
    <property type="match status" value="1"/>
</dbReference>
<dbReference type="InterPro" id="IPR008269">
    <property type="entry name" value="Lon_proteolytic"/>
</dbReference>
<evidence type="ECO:0000259" key="3">
    <source>
        <dbReference type="PROSITE" id="PS50106"/>
    </source>
</evidence>
<feature type="region of interest" description="Disordered" evidence="1">
    <location>
        <begin position="1"/>
        <end position="43"/>
    </location>
</feature>
<reference evidence="4 5" key="1">
    <citation type="submission" date="2023-07" db="EMBL/GenBank/DDBJ databases">
        <title>Description of novel actinomycetes strains, isolated from tidal flat sediment.</title>
        <authorList>
            <person name="Lu C."/>
        </authorList>
    </citation>
    <scope>NUCLEOTIDE SEQUENCE [LARGE SCALE GENOMIC DNA]</scope>
    <source>
        <strain evidence="4 5">SYSU T00b441</strain>
    </source>
</reference>
<proteinExistence type="predicted"/>
<gene>
    <name evidence="4" type="ORF">Q6348_14005</name>
</gene>
<keyword evidence="2" id="KW-0812">Transmembrane</keyword>
<dbReference type="Pfam" id="PF13180">
    <property type="entry name" value="PDZ_2"/>
    <property type="match status" value="1"/>
</dbReference>
<dbReference type="RefSeq" id="WP_304602018.1">
    <property type="nucleotide sequence ID" value="NZ_JAUQYO010000005.1"/>
</dbReference>
<dbReference type="Pfam" id="PF05362">
    <property type="entry name" value="Lon_C"/>
    <property type="match status" value="1"/>
</dbReference>
<dbReference type="InterPro" id="IPR036034">
    <property type="entry name" value="PDZ_sf"/>
</dbReference>
<dbReference type="InterPro" id="IPR014721">
    <property type="entry name" value="Ribsml_uS5_D2-typ_fold_subgr"/>
</dbReference>
<dbReference type="PANTHER" id="PTHR10046">
    <property type="entry name" value="ATP DEPENDENT LON PROTEASE FAMILY MEMBER"/>
    <property type="match status" value="1"/>
</dbReference>
<evidence type="ECO:0000313" key="5">
    <source>
        <dbReference type="Proteomes" id="UP001232536"/>
    </source>
</evidence>
<comment type="caution">
    <text evidence="4">The sequence shown here is derived from an EMBL/GenBank/DDBJ whole genome shotgun (WGS) entry which is preliminary data.</text>
</comment>
<feature type="transmembrane region" description="Helical" evidence="2">
    <location>
        <begin position="46"/>
        <end position="69"/>
    </location>
</feature>
<dbReference type="Proteomes" id="UP001232536">
    <property type="component" value="Unassembled WGS sequence"/>
</dbReference>
<dbReference type="InterPro" id="IPR020568">
    <property type="entry name" value="Ribosomal_Su5_D2-typ_SF"/>
</dbReference>